<dbReference type="InParanoid" id="A0A1M6QD17"/>
<evidence type="ECO:0000256" key="1">
    <source>
        <dbReference type="SAM" id="MobiDB-lite"/>
    </source>
</evidence>
<dbReference type="STRING" id="1123071.SAMN02745181_3358"/>
<dbReference type="RefSeq" id="WP_143184913.1">
    <property type="nucleotide sequence ID" value="NZ_FQYR01000006.1"/>
</dbReference>
<name>A0A1M6QD17_9BACT</name>
<sequence>MIYRFLALLAFVGLASCQRPSKPAPPKPKTYQSQEGSTVTLRLAPPNPVLSAKAPISLTTSGPVEDAPASLKFEIQINQLSSSEETFVQELAKSHQFAETKTISFQSEEIKKSSNHEIEISGKWTFEGQSKPATFNAEWSMDGSLMKLSMSPTFRLRDYRPLPKDAPKQMIDPRFQLDIQATLSPAQ</sequence>
<dbReference type="InterPro" id="IPR036761">
    <property type="entry name" value="TTHA0802/YceI-like_sf"/>
</dbReference>
<gene>
    <name evidence="3" type="ORF">SAMN02745181_3358</name>
</gene>
<reference evidence="3 4" key="1">
    <citation type="submission" date="2016-11" db="EMBL/GenBank/DDBJ databases">
        <authorList>
            <person name="Jaros S."/>
            <person name="Januszkiewicz K."/>
            <person name="Wedrychowicz H."/>
        </authorList>
    </citation>
    <scope>NUCLEOTIDE SEQUENCE [LARGE SCALE GENOMIC DNA]</scope>
    <source>
        <strain evidence="3 4">DSM 18772</strain>
    </source>
</reference>
<evidence type="ECO:0000313" key="4">
    <source>
        <dbReference type="Proteomes" id="UP000184510"/>
    </source>
</evidence>
<dbReference type="AlphaFoldDB" id="A0A1M6QD17"/>
<organism evidence="3 4">
    <name type="scientific">Rubritalea squalenifaciens DSM 18772</name>
    <dbReference type="NCBI Taxonomy" id="1123071"/>
    <lineage>
        <taxon>Bacteria</taxon>
        <taxon>Pseudomonadati</taxon>
        <taxon>Verrucomicrobiota</taxon>
        <taxon>Verrucomicrobiia</taxon>
        <taxon>Verrucomicrobiales</taxon>
        <taxon>Rubritaleaceae</taxon>
        <taxon>Rubritalea</taxon>
    </lineage>
</organism>
<evidence type="ECO:0000259" key="2">
    <source>
        <dbReference type="Pfam" id="PF04264"/>
    </source>
</evidence>
<accession>A0A1M6QD17</accession>
<proteinExistence type="predicted"/>
<evidence type="ECO:0000313" key="3">
    <source>
        <dbReference type="EMBL" id="SHK17967.1"/>
    </source>
</evidence>
<dbReference type="Proteomes" id="UP000184510">
    <property type="component" value="Unassembled WGS sequence"/>
</dbReference>
<dbReference type="Gene3D" id="2.40.128.110">
    <property type="entry name" value="Lipid/polyisoprenoid-binding, YceI-like"/>
    <property type="match status" value="1"/>
</dbReference>
<protein>
    <submittedName>
        <fullName evidence="3">YceI-like domain-containing protein</fullName>
    </submittedName>
</protein>
<feature type="region of interest" description="Disordered" evidence="1">
    <location>
        <begin position="19"/>
        <end position="38"/>
    </location>
</feature>
<dbReference type="Pfam" id="PF04264">
    <property type="entry name" value="YceI"/>
    <property type="match status" value="1"/>
</dbReference>
<keyword evidence="4" id="KW-1185">Reference proteome</keyword>
<feature type="domain" description="Lipid/polyisoprenoid-binding YceI-like" evidence="2">
    <location>
        <begin position="67"/>
        <end position="182"/>
    </location>
</feature>
<dbReference type="EMBL" id="FQYR01000006">
    <property type="protein sequence ID" value="SHK17967.1"/>
    <property type="molecule type" value="Genomic_DNA"/>
</dbReference>
<dbReference type="PROSITE" id="PS51257">
    <property type="entry name" value="PROKAR_LIPOPROTEIN"/>
    <property type="match status" value="1"/>
</dbReference>
<dbReference type="InterPro" id="IPR007372">
    <property type="entry name" value="Lipid/polyisoprenoid-bd_YceI"/>
</dbReference>
<dbReference type="SUPFAM" id="SSF101874">
    <property type="entry name" value="YceI-like"/>
    <property type="match status" value="1"/>
</dbReference>